<dbReference type="AlphaFoldDB" id="A0A3N0CTI5"/>
<sequence>MTTCIPCLGYPSLPCPVHSKRPTTIPTDAERILLVSNTSLGYCSLFLNGKRERMFVLDREDDNTINVSKTVKKLAELADVTLITGVDPRVLMPDPDAAMPDKRWYESLAEASERQDELNEAARLKKEAEQAIAKAEQLDAPR</sequence>
<accession>A0A3N0CTI5</accession>
<keyword evidence="1" id="KW-0175">Coiled coil</keyword>
<comment type="caution">
    <text evidence="2">The sequence shown here is derived from an EMBL/GenBank/DDBJ whole genome shotgun (WGS) entry which is preliminary data.</text>
</comment>
<feature type="coiled-coil region" evidence="1">
    <location>
        <begin position="108"/>
        <end position="138"/>
    </location>
</feature>
<keyword evidence="3" id="KW-1185">Reference proteome</keyword>
<name>A0A3N0CTI5_9ACTN</name>
<dbReference type="RefSeq" id="WP_123225708.1">
    <property type="nucleotide sequence ID" value="NZ_RJSE01000001.1"/>
</dbReference>
<gene>
    <name evidence="2" type="ORF">EFK50_01150</name>
</gene>
<evidence type="ECO:0000256" key="1">
    <source>
        <dbReference type="SAM" id="Coils"/>
    </source>
</evidence>
<dbReference type="EMBL" id="RJSE01000001">
    <property type="protein sequence ID" value="RNL66263.1"/>
    <property type="molecule type" value="Genomic_DNA"/>
</dbReference>
<evidence type="ECO:0000313" key="2">
    <source>
        <dbReference type="EMBL" id="RNL66263.1"/>
    </source>
</evidence>
<reference evidence="2 3" key="1">
    <citation type="submission" date="2018-11" db="EMBL/GenBank/DDBJ databases">
        <authorList>
            <person name="Li F."/>
        </authorList>
    </citation>
    <scope>NUCLEOTIDE SEQUENCE [LARGE SCALE GENOMIC DNA]</scope>
    <source>
        <strain evidence="2 3">Gsoil 097</strain>
    </source>
</reference>
<protein>
    <submittedName>
        <fullName evidence="2">Uncharacterized protein</fullName>
    </submittedName>
</protein>
<evidence type="ECO:0000313" key="3">
    <source>
        <dbReference type="Proteomes" id="UP000267128"/>
    </source>
</evidence>
<dbReference type="Proteomes" id="UP000267128">
    <property type="component" value="Unassembled WGS sequence"/>
</dbReference>
<proteinExistence type="predicted"/>
<organism evidence="2 3">
    <name type="scientific">Nocardioides marmoriginsengisoli</name>
    <dbReference type="NCBI Taxonomy" id="661483"/>
    <lineage>
        <taxon>Bacteria</taxon>
        <taxon>Bacillati</taxon>
        <taxon>Actinomycetota</taxon>
        <taxon>Actinomycetes</taxon>
        <taxon>Propionibacteriales</taxon>
        <taxon>Nocardioidaceae</taxon>
        <taxon>Nocardioides</taxon>
    </lineage>
</organism>